<evidence type="ECO:0000313" key="2">
    <source>
        <dbReference type="EMBL" id="MBW8483808.1"/>
    </source>
</evidence>
<name>A0ABS7FTS4_9ACTN</name>
<evidence type="ECO:0008006" key="4">
    <source>
        <dbReference type="Google" id="ProtNLM"/>
    </source>
</evidence>
<dbReference type="EMBL" id="JAIBOA010000009">
    <property type="protein sequence ID" value="MBW8483808.1"/>
    <property type="molecule type" value="Genomic_DNA"/>
</dbReference>
<sequence length="174" mass="18310">MRTLTAVTGAVLAAAGAAVLAVAAGPLGGGPVLWPALVRYPAGHHGFWPVVAALLELAGLAATASLLAQVRDAAHRRLPAVDGPTRMLTRAAGRDLRRRALKVPGVRDARLRFTGTRARPRLVMTVTCPTDAPLAEVCAALREGPVARYREAVGLDGLVVVLRFTLEYQQAKLL</sequence>
<accession>A0ABS7FTS4</accession>
<dbReference type="Proteomes" id="UP000774570">
    <property type="component" value="Unassembled WGS sequence"/>
</dbReference>
<feature type="transmembrane region" description="Helical" evidence="1">
    <location>
        <begin position="47"/>
        <end position="68"/>
    </location>
</feature>
<keyword evidence="1" id="KW-0812">Transmembrane</keyword>
<gene>
    <name evidence="2" type="ORF">K1Y72_15580</name>
</gene>
<reference evidence="2 3" key="1">
    <citation type="submission" date="2021-07" db="EMBL/GenBank/DDBJ databases">
        <title>Actinomadura sp. PM05-2 isolated from lichen.</title>
        <authorList>
            <person name="Somphong A."/>
            <person name="Phongsopitanun W."/>
            <person name="Tanasupawat S."/>
            <person name="Peongsungnone V."/>
        </authorList>
    </citation>
    <scope>NUCLEOTIDE SEQUENCE [LARGE SCALE GENOMIC DNA]</scope>
    <source>
        <strain evidence="2 3">PM05-2</strain>
    </source>
</reference>
<keyword evidence="3" id="KW-1185">Reference proteome</keyword>
<organism evidence="2 3">
    <name type="scientific">Actinomadura parmotrematis</name>
    <dbReference type="NCBI Taxonomy" id="2864039"/>
    <lineage>
        <taxon>Bacteria</taxon>
        <taxon>Bacillati</taxon>
        <taxon>Actinomycetota</taxon>
        <taxon>Actinomycetes</taxon>
        <taxon>Streptosporangiales</taxon>
        <taxon>Thermomonosporaceae</taxon>
        <taxon>Actinomadura</taxon>
    </lineage>
</organism>
<protein>
    <recommendedName>
        <fullName evidence="4">Alkaline shock response membrane anchor protein AmaP</fullName>
    </recommendedName>
</protein>
<proteinExistence type="predicted"/>
<dbReference type="RefSeq" id="WP_220167046.1">
    <property type="nucleotide sequence ID" value="NZ_JAIBOA010000009.1"/>
</dbReference>
<keyword evidence="1" id="KW-0472">Membrane</keyword>
<evidence type="ECO:0000256" key="1">
    <source>
        <dbReference type="SAM" id="Phobius"/>
    </source>
</evidence>
<evidence type="ECO:0000313" key="3">
    <source>
        <dbReference type="Proteomes" id="UP000774570"/>
    </source>
</evidence>
<keyword evidence="1" id="KW-1133">Transmembrane helix</keyword>
<comment type="caution">
    <text evidence="2">The sequence shown here is derived from an EMBL/GenBank/DDBJ whole genome shotgun (WGS) entry which is preliminary data.</text>
</comment>